<dbReference type="CDD" id="cd16657">
    <property type="entry name" value="RING-Ubox_UBE4A"/>
    <property type="match status" value="1"/>
</dbReference>
<dbReference type="FunFam" id="3.30.40.10:FF:000055">
    <property type="entry name" value="Ubiquitin conjugation factor e4 a"/>
    <property type="match status" value="1"/>
</dbReference>
<dbReference type="WBParaSite" id="maker-uti_cns_0000106-snap-gene-2.5-mRNA-1">
    <property type="protein sequence ID" value="maker-uti_cns_0000106-snap-gene-2.5-mRNA-1"/>
    <property type="gene ID" value="maker-uti_cns_0000106-snap-gene-2.5"/>
</dbReference>
<evidence type="ECO:0000256" key="4">
    <source>
        <dbReference type="ARBA" id="ARBA00007434"/>
    </source>
</evidence>
<evidence type="ECO:0000256" key="7">
    <source>
        <dbReference type="ARBA" id="ARBA00022679"/>
    </source>
</evidence>
<dbReference type="PANTHER" id="PTHR13931:SF16">
    <property type="entry name" value="UBIQUITIN CONJUGATION FACTOR E4 A"/>
    <property type="match status" value="1"/>
</dbReference>
<evidence type="ECO:0000313" key="15">
    <source>
        <dbReference type="WBParaSite" id="maker-uti_cns_0000106-snap-gene-2.5-mRNA-1"/>
    </source>
</evidence>
<accession>A0A1I8FVE4</accession>
<dbReference type="PROSITE" id="PS51698">
    <property type="entry name" value="U_BOX"/>
    <property type="match status" value="1"/>
</dbReference>
<comment type="subcellular location">
    <subcellularLocation>
        <location evidence="2">Cytoplasm</location>
    </subcellularLocation>
</comment>
<evidence type="ECO:0000256" key="10">
    <source>
        <dbReference type="ARBA" id="ARBA00037624"/>
    </source>
</evidence>
<organism evidence="14 15">
    <name type="scientific">Macrostomum lignano</name>
    <dbReference type="NCBI Taxonomy" id="282301"/>
    <lineage>
        <taxon>Eukaryota</taxon>
        <taxon>Metazoa</taxon>
        <taxon>Spiralia</taxon>
        <taxon>Lophotrochozoa</taxon>
        <taxon>Platyhelminthes</taxon>
        <taxon>Rhabditophora</taxon>
        <taxon>Macrostomorpha</taxon>
        <taxon>Macrostomida</taxon>
        <taxon>Macrostomidae</taxon>
        <taxon>Macrostomum</taxon>
    </lineage>
</organism>
<dbReference type="AlphaFoldDB" id="A0A1I8FVE4"/>
<keyword evidence="14" id="KW-1185">Reference proteome</keyword>
<sequence length="1053" mass="116087">FQSSLNPFAALAAEQQQLQPQQSRHDVSDAQHRSACRLCSSLHAQLADEHRRGLLWNYVVEYCFGVTFDSERVSAVPLPPTVAQPKHLASLAEVYPDRRLIGPDSFGAALADQLLTASNVVLYSFRCYGNLTELADSPVVLPPELKSAADRRLSEIVSACRSQLTGQLREYLAQPDVLTECQPEAAVRQLLDVALRLGGDRRELPPLVSDFLSASLPSGDADENGPVVKQFVAKICDEVMRDERHFESLHCPLLTDQRLMQLLRLLASLPTCARALLAASRLRQPLAEGAGRQAQVGTALGRLLSPSGLPQLGGLQQPDSLFPSASQMTQQAYDAAERSLWDLSAANLSQIVSVFKALFRSARRQLLLWFAEFLEANSGKAKLAARHTMDPVMLGMSFASDGCCLNACAVLLQLAGPLTDPVSDRLLLVDPRYVRSDLCPLRTLSKETSLSGSIGGSASSPSDSTAASFNAEGPTDPPHVLTELFFLCQRGVRLGFALACEQLQEVQQQLGRLQHAVQQHQQMPQGHPAMASHTAALERLTAHYLAHRASLRSPALLDPLLGFLLATSRLLTHFALAPAPTLEAPGAPTRWSRLPEGNHGIIDACSDGCWWLHRLPESLAEGVVQCALFFRQQRPDMLEMCPHSLEPLFTFLLLFMGCPRLLRNPHLRASLAEGLCALCPLPSEEGAPQVPTHRREQLLASHPLAQQTAASLLSVFVSIELSGESVQFEMKFSYRRPMYSVLRCLWSMPAHRDRLCLLARQAMRHLDDAEAPLFLKFLNLLLNDATFLLDEALSYLTQLKTLEVQRQDGAWPDAGGQREREEAESQFLHTARLTRFHNQLSQDTLQALELLTEAPDVLSVLLHPMLADRVAGTLNYFLAHLAGPKRSELTVRDKAAYQFRPRELLASICRLLVNLSSGGEPFLSAVVRDSRSYSPGLMQSAAQLLGRVADPGLANSFAEFAEQARLAEAARQAEDESAEDAPDEFLDPIMGSLMRDPVVLPSSRVTVDRATIQRHLLSDPTDPFNRQPLTMSEIIEDADLRDRVRDWLASRRK</sequence>
<dbReference type="GO" id="GO:0005634">
    <property type="term" value="C:nucleus"/>
    <property type="evidence" value="ECO:0007669"/>
    <property type="project" value="TreeGrafter"/>
</dbReference>
<evidence type="ECO:0000313" key="14">
    <source>
        <dbReference type="Proteomes" id="UP000095280"/>
    </source>
</evidence>
<reference evidence="15" key="1">
    <citation type="submission" date="2016-11" db="UniProtKB">
        <authorList>
            <consortium name="WormBaseParasite"/>
        </authorList>
    </citation>
    <scope>IDENTIFICATION</scope>
</reference>
<keyword evidence="7" id="KW-0808">Transferase</keyword>
<dbReference type="SUPFAM" id="SSF57850">
    <property type="entry name" value="RING/U-box"/>
    <property type="match status" value="1"/>
</dbReference>
<evidence type="ECO:0000256" key="12">
    <source>
        <dbReference type="SAM" id="MobiDB-lite"/>
    </source>
</evidence>
<dbReference type="GO" id="GO:0036503">
    <property type="term" value="P:ERAD pathway"/>
    <property type="evidence" value="ECO:0007669"/>
    <property type="project" value="InterPro"/>
</dbReference>
<dbReference type="GO" id="GO:0006511">
    <property type="term" value="P:ubiquitin-dependent protein catabolic process"/>
    <property type="evidence" value="ECO:0007669"/>
    <property type="project" value="InterPro"/>
</dbReference>
<keyword evidence="8" id="KW-0833">Ubl conjugation pathway</keyword>
<dbReference type="PANTHER" id="PTHR13931">
    <property type="entry name" value="UBIQUITINATION FACTOR E4"/>
    <property type="match status" value="1"/>
</dbReference>
<dbReference type="InterPro" id="IPR003613">
    <property type="entry name" value="Ubox_domain"/>
</dbReference>
<comment type="catalytic activity">
    <reaction evidence="1">
        <text>S-ubiquitinyl-[E2 ubiquitin-conjugating enzyme]-L-cysteine + [acceptor protein]-L-lysine = [E2 ubiquitin-conjugating enzyme]-L-cysteine + N(6)-ubiquitinyl-[acceptor protein]-L-lysine.</text>
        <dbReference type="EC" id="2.3.2.27"/>
    </reaction>
</comment>
<dbReference type="Proteomes" id="UP000095280">
    <property type="component" value="Unplaced"/>
</dbReference>
<evidence type="ECO:0000256" key="5">
    <source>
        <dbReference type="ARBA" id="ARBA00012483"/>
    </source>
</evidence>
<feature type="region of interest" description="Disordered" evidence="12">
    <location>
        <begin position="448"/>
        <end position="473"/>
    </location>
</feature>
<evidence type="ECO:0000256" key="11">
    <source>
        <dbReference type="ARBA" id="ARBA00040077"/>
    </source>
</evidence>
<comment type="function">
    <text evidence="10">Ubiquitin-protein ligase that probably functions as an E3 ligase in conjunction with specific E1 and E2 ligases. May also function as an E4 ligase mediating the assembly of polyubiquitin chains on substrates ubiquitinated by another E3 ubiquitin ligase. Mediates 'Lys-48'-linked polyubiquitination of substrates.</text>
</comment>
<keyword evidence="9" id="KW-0007">Acetylation</keyword>
<proteinExistence type="inferred from homology"/>
<dbReference type="Gene3D" id="3.30.40.10">
    <property type="entry name" value="Zinc/RING finger domain, C3HC4 (zinc finger)"/>
    <property type="match status" value="1"/>
</dbReference>
<protein>
    <recommendedName>
        <fullName evidence="11">Ubiquitin conjugation factor E4 A</fullName>
        <ecNumber evidence="5">2.3.2.27</ecNumber>
    </recommendedName>
</protein>
<dbReference type="EC" id="2.3.2.27" evidence="5"/>
<keyword evidence="6" id="KW-0963">Cytoplasm</keyword>
<evidence type="ECO:0000256" key="6">
    <source>
        <dbReference type="ARBA" id="ARBA00022490"/>
    </source>
</evidence>
<comment type="pathway">
    <text evidence="3">Protein modification; protein ubiquitination.</text>
</comment>
<dbReference type="Pfam" id="PF04564">
    <property type="entry name" value="U-box"/>
    <property type="match status" value="1"/>
</dbReference>
<dbReference type="GO" id="GO:0034450">
    <property type="term" value="F:ubiquitin-ubiquitin ligase activity"/>
    <property type="evidence" value="ECO:0007669"/>
    <property type="project" value="InterPro"/>
</dbReference>
<dbReference type="InterPro" id="IPR019474">
    <property type="entry name" value="Ub_conjug_fac_E4_core"/>
</dbReference>
<dbReference type="UniPathway" id="UPA00143"/>
<name>A0A1I8FVE4_9PLAT</name>
<comment type="similarity">
    <text evidence="4">Belongs to the ubiquitin conjugation factor E4 family.</text>
</comment>
<evidence type="ECO:0000256" key="1">
    <source>
        <dbReference type="ARBA" id="ARBA00000900"/>
    </source>
</evidence>
<evidence type="ECO:0000256" key="9">
    <source>
        <dbReference type="ARBA" id="ARBA00022990"/>
    </source>
</evidence>
<evidence type="ECO:0000256" key="3">
    <source>
        <dbReference type="ARBA" id="ARBA00004906"/>
    </source>
</evidence>
<dbReference type="Pfam" id="PF10408">
    <property type="entry name" value="Ufd2P_core"/>
    <property type="match status" value="1"/>
</dbReference>
<dbReference type="InterPro" id="IPR013083">
    <property type="entry name" value="Znf_RING/FYVE/PHD"/>
</dbReference>
<feature type="compositionally biased region" description="Low complexity" evidence="12">
    <location>
        <begin position="449"/>
        <end position="468"/>
    </location>
</feature>
<dbReference type="SMART" id="SM00504">
    <property type="entry name" value="Ubox"/>
    <property type="match status" value="1"/>
</dbReference>
<evidence type="ECO:0000256" key="2">
    <source>
        <dbReference type="ARBA" id="ARBA00004496"/>
    </source>
</evidence>
<evidence type="ECO:0000259" key="13">
    <source>
        <dbReference type="PROSITE" id="PS51698"/>
    </source>
</evidence>
<dbReference type="GO" id="GO:0000151">
    <property type="term" value="C:ubiquitin ligase complex"/>
    <property type="evidence" value="ECO:0007669"/>
    <property type="project" value="InterPro"/>
</dbReference>
<dbReference type="GO" id="GO:0005737">
    <property type="term" value="C:cytoplasm"/>
    <property type="evidence" value="ECO:0007669"/>
    <property type="project" value="UniProtKB-SubCell"/>
</dbReference>
<feature type="domain" description="U-box" evidence="13">
    <location>
        <begin position="980"/>
        <end position="1053"/>
    </location>
</feature>
<evidence type="ECO:0000256" key="8">
    <source>
        <dbReference type="ARBA" id="ARBA00022786"/>
    </source>
</evidence>
<dbReference type="InterPro" id="IPR045132">
    <property type="entry name" value="UBE4"/>
</dbReference>
<dbReference type="GO" id="GO:0000209">
    <property type="term" value="P:protein polyubiquitination"/>
    <property type="evidence" value="ECO:0007669"/>
    <property type="project" value="TreeGrafter"/>
</dbReference>